<evidence type="ECO:0000256" key="5">
    <source>
        <dbReference type="PIRSR" id="PIRSR604294-1"/>
    </source>
</evidence>
<dbReference type="GO" id="GO:0016121">
    <property type="term" value="P:carotene catabolic process"/>
    <property type="evidence" value="ECO:0007669"/>
    <property type="project" value="TreeGrafter"/>
</dbReference>
<feature type="binding site" evidence="5">
    <location>
        <position position="425"/>
    </location>
    <ligand>
        <name>Fe cation</name>
        <dbReference type="ChEBI" id="CHEBI:24875"/>
        <note>catalytic</note>
    </ligand>
</feature>
<dbReference type="EC" id="1.13.11.-" evidence="6"/>
<dbReference type="GO" id="GO:0010436">
    <property type="term" value="F:carotenoid dioxygenase activity"/>
    <property type="evidence" value="ECO:0007669"/>
    <property type="project" value="TreeGrafter"/>
</dbReference>
<protein>
    <recommendedName>
        <fullName evidence="6">Dioxygenase</fullName>
        <ecNumber evidence="6">1.13.11.-</ecNumber>
    </recommendedName>
</protein>
<keyword evidence="4 5" id="KW-0408">Iron</keyword>
<sequence>MTPPYLSGSLAPVPDEIDAHDLPVTGALPEELTGRYFRNGPNPRPGEDPGHWFAGHGMLHGVRLRDGRAEWYRNRWVRTKAFTEGAPFVGETGVDLAAVTANTHVIRHSGRILALVESGLPYEVTPELDTVGPVDFGGRLTTAMTAHPKQDPLTGELHFFGYGFFPPYLTYHRLSAAGELVESREIEVPGPTMMHDFAVTEHHLLWLDLPLVFDLERGGMPYAWEDGYGARIGVTPRAGGPTRWFEVDPCYVFHVGNAWEDAHGRIVLHAARYTRDRFTALWGQIGGEQDPAVAAAASGAAVLHRWTLDPATGAVKEEPLDDRSVEFPTYNEDLLGRPSRYLYTVGDDGVVKYDQRDGGSQVRKTGGDTGEAVFVPAEGAAEEDEGWLLSVVTGDDSAHLLVLDARDLSDVASVRLPRRVPAGFHGSWLEEK</sequence>
<comment type="similarity">
    <text evidence="1 6">Belongs to the carotenoid oxygenase family.</text>
</comment>
<organism evidence="7">
    <name type="scientific">Nonomuraea gerenzanensis</name>
    <dbReference type="NCBI Taxonomy" id="93944"/>
    <lineage>
        <taxon>Bacteria</taxon>
        <taxon>Bacillati</taxon>
        <taxon>Actinomycetota</taxon>
        <taxon>Actinomycetes</taxon>
        <taxon>Streptosporangiales</taxon>
        <taxon>Streptosporangiaceae</taxon>
        <taxon>Nonomuraea</taxon>
    </lineage>
</organism>
<evidence type="ECO:0000256" key="6">
    <source>
        <dbReference type="RuleBase" id="RU364048"/>
    </source>
</evidence>
<feature type="binding site" evidence="5">
    <location>
        <position position="147"/>
    </location>
    <ligand>
        <name>Fe cation</name>
        <dbReference type="ChEBI" id="CHEBI:24875"/>
        <note>catalytic</note>
    </ligand>
</feature>
<dbReference type="AlphaFoldDB" id="A0A1M4E236"/>
<evidence type="ECO:0000313" key="7">
    <source>
        <dbReference type="EMBL" id="SBO92894.1"/>
    </source>
</evidence>
<evidence type="ECO:0000256" key="2">
    <source>
        <dbReference type="ARBA" id="ARBA00022723"/>
    </source>
</evidence>
<proteinExistence type="inferred from homology"/>
<feature type="binding site" evidence="5">
    <location>
        <position position="195"/>
    </location>
    <ligand>
        <name>Fe cation</name>
        <dbReference type="ChEBI" id="CHEBI:24875"/>
        <note>catalytic</note>
    </ligand>
</feature>
<evidence type="ECO:0000256" key="1">
    <source>
        <dbReference type="ARBA" id="ARBA00006787"/>
    </source>
</evidence>
<keyword evidence="6 7" id="KW-0223">Dioxygenase</keyword>
<dbReference type="PANTHER" id="PTHR10543:SF89">
    <property type="entry name" value="CAROTENOID 9,10(9',10')-CLEAVAGE DIOXYGENASE 1"/>
    <property type="match status" value="1"/>
</dbReference>
<dbReference type="PANTHER" id="PTHR10543">
    <property type="entry name" value="BETA-CAROTENE DIOXYGENASE"/>
    <property type="match status" value="1"/>
</dbReference>
<gene>
    <name evidence="7" type="ORF">BN4615_P2408</name>
</gene>
<keyword evidence="3 6" id="KW-0560">Oxidoreductase</keyword>
<dbReference type="Pfam" id="PF03055">
    <property type="entry name" value="RPE65"/>
    <property type="match status" value="1"/>
</dbReference>
<keyword evidence="2 5" id="KW-0479">Metal-binding</keyword>
<accession>A0A1M4E236</accession>
<comment type="cofactor">
    <cofactor evidence="5 6">
        <name>Fe(2+)</name>
        <dbReference type="ChEBI" id="CHEBI:29033"/>
    </cofactor>
    <text evidence="5 6">Binds 1 Fe(2+) ion per subunit.</text>
</comment>
<evidence type="ECO:0000256" key="3">
    <source>
        <dbReference type="ARBA" id="ARBA00023002"/>
    </source>
</evidence>
<dbReference type="EMBL" id="LT559118">
    <property type="protein sequence ID" value="SBO92894.1"/>
    <property type="molecule type" value="Genomic_DNA"/>
</dbReference>
<dbReference type="RefSeq" id="WP_225272135.1">
    <property type="nucleotide sequence ID" value="NZ_CP084058.1"/>
</dbReference>
<reference evidence="7" key="1">
    <citation type="submission" date="2016-04" db="EMBL/GenBank/DDBJ databases">
        <authorList>
            <person name="Evans L.H."/>
            <person name="Alamgir A."/>
            <person name="Owens N."/>
            <person name="Weber N.D."/>
            <person name="Virtaneva K."/>
            <person name="Barbian K."/>
            <person name="Babar A."/>
            <person name="Rosenke K."/>
        </authorList>
    </citation>
    <scope>NUCLEOTIDE SEQUENCE</scope>
    <source>
        <strain evidence="7">Nono1</strain>
    </source>
</reference>
<name>A0A1M4E236_9ACTN</name>
<evidence type="ECO:0000256" key="4">
    <source>
        <dbReference type="ARBA" id="ARBA00023004"/>
    </source>
</evidence>
<feature type="binding site" evidence="5">
    <location>
        <position position="254"/>
    </location>
    <ligand>
        <name>Fe cation</name>
        <dbReference type="ChEBI" id="CHEBI:24875"/>
        <note>catalytic</note>
    </ligand>
</feature>
<dbReference type="InterPro" id="IPR004294">
    <property type="entry name" value="Carotenoid_Oase"/>
</dbReference>
<dbReference type="GO" id="GO:0046872">
    <property type="term" value="F:metal ion binding"/>
    <property type="evidence" value="ECO:0007669"/>
    <property type="project" value="UniProtKB-KW"/>
</dbReference>